<dbReference type="GO" id="GO:0008234">
    <property type="term" value="F:cysteine-type peptidase activity"/>
    <property type="evidence" value="ECO:0007669"/>
    <property type="project" value="InterPro"/>
</dbReference>
<feature type="domain" description="Peptidase C1A papain C-terminal" evidence="3">
    <location>
        <begin position="42"/>
        <end position="258"/>
    </location>
</feature>
<protein>
    <recommendedName>
        <fullName evidence="3">Peptidase C1A papain C-terminal domain-containing protein</fullName>
    </recommendedName>
</protein>
<reference evidence="4" key="1">
    <citation type="journal article" date="2014" name="Int. J. Syst. Evol. Microbiol.">
        <title>Complete genome sequence of Corynebacterium casei LMG S-19264T (=DSM 44701T), isolated from a smear-ripened cheese.</title>
        <authorList>
            <consortium name="US DOE Joint Genome Institute (JGI-PGF)"/>
            <person name="Walter F."/>
            <person name="Albersmeier A."/>
            <person name="Kalinowski J."/>
            <person name="Ruckert C."/>
        </authorList>
    </citation>
    <scope>NUCLEOTIDE SEQUENCE</scope>
    <source>
        <strain evidence="4">JCM 31311</strain>
    </source>
</reference>
<dbReference type="Proteomes" id="UP000603865">
    <property type="component" value="Unassembled WGS sequence"/>
</dbReference>
<dbReference type="InterPro" id="IPR029024">
    <property type="entry name" value="TerB-like"/>
</dbReference>
<dbReference type="Gene3D" id="3.90.70.10">
    <property type="entry name" value="Cysteine proteinases"/>
    <property type="match status" value="1"/>
</dbReference>
<dbReference type="Pfam" id="PF00112">
    <property type="entry name" value="Peptidase_C1"/>
    <property type="match status" value="1"/>
</dbReference>
<evidence type="ECO:0000256" key="2">
    <source>
        <dbReference type="SAM" id="MobiDB-lite"/>
    </source>
</evidence>
<dbReference type="GO" id="GO:0006508">
    <property type="term" value="P:proteolysis"/>
    <property type="evidence" value="ECO:0007669"/>
    <property type="project" value="InterPro"/>
</dbReference>
<comment type="caution">
    <text evidence="4">The sequence shown here is derived from an EMBL/GenBank/DDBJ whole genome shotgun (WGS) entry which is preliminary data.</text>
</comment>
<gene>
    <name evidence="4" type="ORF">GCM10008957_54310</name>
</gene>
<sequence length="439" mass="49047">MLGLFKLFAPDGAERVIKGYKPSKPKVGTKQFSKLGANISRLPNKVDLRPQMTTVEDQGNTNSCAANATAGAYEYLLKRHQGELKDVSRLYIYYNARHTADPDNIEDEGATLSDVIDSLKEYGACTEPSWIFDEASVNDMPSDDAYQEGASFVVEEARQVPLDLDTWKTALAAGNPIIFGIMLYDSFDKQRKPGLVPAPTKGELSRESHSGHAMLCVGYSDPDQVFIVRNSWGSEWGDKGYCYMSYDYMMDSNHNFDDSWIIERVEELPVDAEAWSDDEESVLEEVSTALAGMDEETYANLLETMGDFSFELRMALLFLAAVSADGEISDEEIAVVSQYLEPVLEQTGGHQNAAGILRHARKQLKNQALIDESIEVIWQCFDYDVLASMTNQMEEAASADGFSKAERRFLEDLTSRWQAGADEEDTDEEDTDEEDTDEE</sequence>
<dbReference type="EMBL" id="BMQL01000085">
    <property type="protein sequence ID" value="GGR38282.1"/>
    <property type="molecule type" value="Genomic_DNA"/>
</dbReference>
<dbReference type="AlphaFoldDB" id="A0A918FHL2"/>
<evidence type="ECO:0000256" key="1">
    <source>
        <dbReference type="ARBA" id="ARBA00008455"/>
    </source>
</evidence>
<name>A0A918FHL2_9DEIO</name>
<feature type="compositionally biased region" description="Acidic residues" evidence="2">
    <location>
        <begin position="421"/>
        <end position="439"/>
    </location>
</feature>
<accession>A0A918FHL2</accession>
<dbReference type="InterPro" id="IPR013128">
    <property type="entry name" value="Peptidase_C1A"/>
</dbReference>
<evidence type="ECO:0000313" key="4">
    <source>
        <dbReference type="EMBL" id="GGR38282.1"/>
    </source>
</evidence>
<dbReference type="SMART" id="SM00645">
    <property type="entry name" value="Pept_C1"/>
    <property type="match status" value="1"/>
</dbReference>
<dbReference type="CDD" id="cd07177">
    <property type="entry name" value="terB_like"/>
    <property type="match status" value="1"/>
</dbReference>
<dbReference type="SUPFAM" id="SSF158682">
    <property type="entry name" value="TerB-like"/>
    <property type="match status" value="1"/>
</dbReference>
<evidence type="ECO:0000313" key="5">
    <source>
        <dbReference type="Proteomes" id="UP000603865"/>
    </source>
</evidence>
<keyword evidence="5" id="KW-1185">Reference proteome</keyword>
<dbReference type="CDD" id="cd02619">
    <property type="entry name" value="Peptidase_C1"/>
    <property type="match status" value="1"/>
</dbReference>
<dbReference type="RefSeq" id="WP_189093664.1">
    <property type="nucleotide sequence ID" value="NZ_BMQL01000085.1"/>
</dbReference>
<dbReference type="SUPFAM" id="SSF54001">
    <property type="entry name" value="Cysteine proteinases"/>
    <property type="match status" value="1"/>
</dbReference>
<dbReference type="InterPro" id="IPR038765">
    <property type="entry name" value="Papain-like_cys_pep_sf"/>
</dbReference>
<dbReference type="InterPro" id="IPR000668">
    <property type="entry name" value="Peptidase_C1A_C"/>
</dbReference>
<evidence type="ECO:0000259" key="3">
    <source>
        <dbReference type="SMART" id="SM00645"/>
    </source>
</evidence>
<proteinExistence type="inferred from homology"/>
<dbReference type="PANTHER" id="PTHR12411">
    <property type="entry name" value="CYSTEINE PROTEASE FAMILY C1-RELATED"/>
    <property type="match status" value="1"/>
</dbReference>
<reference evidence="4" key="2">
    <citation type="submission" date="2020-09" db="EMBL/GenBank/DDBJ databases">
        <authorList>
            <person name="Sun Q."/>
            <person name="Ohkuma M."/>
        </authorList>
    </citation>
    <scope>NUCLEOTIDE SEQUENCE</scope>
    <source>
        <strain evidence="4">JCM 31311</strain>
    </source>
</reference>
<feature type="region of interest" description="Disordered" evidence="2">
    <location>
        <begin position="414"/>
        <end position="439"/>
    </location>
</feature>
<organism evidence="4 5">
    <name type="scientific">Deinococcus ruber</name>
    <dbReference type="NCBI Taxonomy" id="1848197"/>
    <lineage>
        <taxon>Bacteria</taxon>
        <taxon>Thermotogati</taxon>
        <taxon>Deinococcota</taxon>
        <taxon>Deinococci</taxon>
        <taxon>Deinococcales</taxon>
        <taxon>Deinococcaceae</taxon>
        <taxon>Deinococcus</taxon>
    </lineage>
</organism>
<comment type="similarity">
    <text evidence="1">Belongs to the peptidase C1 family.</text>
</comment>